<dbReference type="Gene3D" id="1.10.150.870">
    <property type="match status" value="1"/>
</dbReference>
<dbReference type="PANTHER" id="PTHR32294:SF0">
    <property type="entry name" value="DNA POLYMERASE III SUBUNIT ALPHA"/>
    <property type="match status" value="1"/>
</dbReference>
<evidence type="ECO:0000313" key="11">
    <source>
        <dbReference type="Proteomes" id="UP000192393"/>
    </source>
</evidence>
<dbReference type="SUPFAM" id="SSF53098">
    <property type="entry name" value="Ribonuclease H-like"/>
    <property type="match status" value="1"/>
</dbReference>
<evidence type="ECO:0000256" key="3">
    <source>
        <dbReference type="ARBA" id="ARBA00022679"/>
    </source>
</evidence>
<dbReference type="Pfam" id="PF02811">
    <property type="entry name" value="PHP"/>
    <property type="match status" value="1"/>
</dbReference>
<dbReference type="InterPro" id="IPR041931">
    <property type="entry name" value="DNA_pol3_alpha_thumb_dom"/>
</dbReference>
<dbReference type="Gene3D" id="3.20.20.140">
    <property type="entry name" value="Metal-dependent hydrolases"/>
    <property type="match status" value="1"/>
</dbReference>
<accession>A0A1W2CAR7</accession>
<dbReference type="InterPro" id="IPR011708">
    <property type="entry name" value="DNA_pol3_alpha_NTPase_dom"/>
</dbReference>
<dbReference type="InterPro" id="IPR012337">
    <property type="entry name" value="RNaseH-like_sf"/>
</dbReference>
<dbReference type="InterPro" id="IPR029460">
    <property type="entry name" value="DNAPol_HHH"/>
</dbReference>
<keyword evidence="3" id="KW-0808">Transferase</keyword>
<dbReference type="InterPro" id="IPR040982">
    <property type="entry name" value="DNA_pol3_finger"/>
</dbReference>
<dbReference type="InterPro" id="IPR003141">
    <property type="entry name" value="Pol/His_phosphatase_N"/>
</dbReference>
<dbReference type="Gene3D" id="1.10.10.1600">
    <property type="entry name" value="Bacterial DNA polymerase III alpha subunit, thumb domain"/>
    <property type="match status" value="1"/>
</dbReference>
<protein>
    <recommendedName>
        <fullName evidence="2">DNA polymerase III subunit alpha</fullName>
        <ecNumber evidence="1">2.7.7.7</ecNumber>
    </recommendedName>
</protein>
<evidence type="ECO:0000256" key="7">
    <source>
        <dbReference type="ARBA" id="ARBA00049244"/>
    </source>
</evidence>
<name>A0A1W2CAR7_9FLAO</name>
<dbReference type="CDD" id="cd06127">
    <property type="entry name" value="DEDDh"/>
    <property type="match status" value="1"/>
</dbReference>
<evidence type="ECO:0000259" key="9">
    <source>
        <dbReference type="SMART" id="SM00481"/>
    </source>
</evidence>
<feature type="domain" description="Exonuclease" evidence="8">
    <location>
        <begin position="1"/>
        <end position="191"/>
    </location>
</feature>
<dbReference type="GO" id="GO:0003887">
    <property type="term" value="F:DNA-directed DNA polymerase activity"/>
    <property type="evidence" value="ECO:0007669"/>
    <property type="project" value="UniProtKB-KW"/>
</dbReference>
<evidence type="ECO:0000313" key="10">
    <source>
        <dbReference type="EMBL" id="SMC82293.1"/>
    </source>
</evidence>
<evidence type="ECO:0000256" key="4">
    <source>
        <dbReference type="ARBA" id="ARBA00022695"/>
    </source>
</evidence>
<dbReference type="InterPro" id="IPR013520">
    <property type="entry name" value="Ribonucl_H"/>
</dbReference>
<dbReference type="EC" id="2.7.7.7" evidence="1"/>
<dbReference type="NCBIfam" id="TIGR00594">
    <property type="entry name" value="polc"/>
    <property type="match status" value="1"/>
</dbReference>
<feature type="domain" description="Polymerase/histidinol phosphatase N-terminal" evidence="9">
    <location>
        <begin position="252"/>
        <end position="325"/>
    </location>
</feature>
<evidence type="ECO:0000259" key="8">
    <source>
        <dbReference type="SMART" id="SM00479"/>
    </source>
</evidence>
<gene>
    <name evidence="10" type="ORF">SAMN06296427_109139</name>
</gene>
<dbReference type="InterPro" id="IPR004805">
    <property type="entry name" value="DnaE2/DnaE/PolC"/>
</dbReference>
<dbReference type="GO" id="GO:0006260">
    <property type="term" value="P:DNA replication"/>
    <property type="evidence" value="ECO:0007669"/>
    <property type="project" value="UniProtKB-KW"/>
</dbReference>
<dbReference type="Gene3D" id="3.30.420.10">
    <property type="entry name" value="Ribonuclease H-like superfamily/Ribonuclease H"/>
    <property type="match status" value="1"/>
</dbReference>
<evidence type="ECO:0000256" key="1">
    <source>
        <dbReference type="ARBA" id="ARBA00012417"/>
    </source>
</evidence>
<reference evidence="10 11" key="1">
    <citation type="submission" date="2017-04" db="EMBL/GenBank/DDBJ databases">
        <authorList>
            <person name="Afonso C.L."/>
            <person name="Miller P.J."/>
            <person name="Scott M.A."/>
            <person name="Spackman E."/>
            <person name="Goraichik I."/>
            <person name="Dimitrov K.M."/>
            <person name="Suarez D.L."/>
            <person name="Swayne D.E."/>
        </authorList>
    </citation>
    <scope>NUCLEOTIDE SEQUENCE [LARGE SCALE GENOMIC DNA]</scope>
    <source>
        <strain evidence="10 11">CGMCC 1.12708</strain>
    </source>
</reference>
<dbReference type="Proteomes" id="UP000192393">
    <property type="component" value="Unassembled WGS sequence"/>
</dbReference>
<sequence>MYLIYDTETTGLPNNFNAPVTDSDNWPRMVQIAWQLHDEMGRLLENDNIIVKPEGYDIPFNAAKIHGITTEKANAEGIPLIEALEKFQTVLQKSKVIVGHNINFDQNIVGAEFFRKEFDYEELNLPLVDTMNVSVDFCAIPGGRGGGFKFPKLGELHEKLFDEKFDEAHNASADVNATARSFMELLRLGIISQENSGLDTDNYLKFKEINPNPFKPFAIQIDKQVADFNQNLSNELNKLNIKSGSLTDSPYFHFHNHTSYSILTATTSVEALIQKAIDEKMPAVGMTDMGNLMAAFKFVSAIKKANSGLEKPIIPIIGCELYVAENYTQTKFTKDSPDRRFTQVLLAKNKSGYKNLSKISSTGYIDGFYSGFPRVGKEVILNFKENLIATTGSITGEIPNLILNVGEIQAEEAFVWWKEQFGDDFYVELIRHGLDEEEHVNQVLIKFAQKHNVKVIAQNNTFYIKKEDAYAHDILLCVRDGEKKDTEIGRGRGTRFGFPNDEFYFKSQEQMKKLFHEIPEAIDNLSELLSKIEPYDLASDVLLPKFDIPEEFKHAEDEVDNGTRGEMAFLRHITFEGARKRYKEITPDIEERLTFELDTIERTGYPGYFLIVQDFTTQARNMGVSVGPGRGSAAGSAVAYCVGITNVDPIKYNLLFERFLNPDRVSLPDIDIDFDDRGRDAIIKWVVDKYGKNQVAQIITYGTMAGKSAIRDTGRVLNLPLSDTDRIAKKTHLKLNRLLKMEEKALKSGLGSDEFADSMEIRKMAEQDTLEGRTIQQACVIEGSVRNTGIHACGVIITPKDIKELVPVAVSKDAELLVTQFDNSVVESAGLLKMDFLGLRTLTIIDDAIRLIEKNHGIKLHPDDIPLDDLKTYELFQKAQTVAIFQYESPGMQKHMRALKPDKFDDLIAMNALYRPGPLQYIPNFIARKNGSEEIIYDLPEMEENLAETYGITVYQEQVMLLSQKLANFTKGEADVLRKAMGKKQRDVLDKMKPKFLEGGEANNHPVKTLEKIWNDWEAFAEYAFNKSHSTCYALIGYHTGYLKAHYPAEFMSAVLSNNMSNIKSVTFFMEECRSMGIPVLGPDVNESEYMFSVNDQGAIRFGMGAVKGVGGGAVESIIREREENGKYESVFDFVQRIDLRQANKRTLENLALAGGFDQYEFHRAQFFYQEDSTSNLEKLIRYGAAFQEAKDSAQTSLFGEMAGEIEIVKPHLPDCEEWNSVQKLNKEKEVVGIYISSHPLDDFKDELKFFQGVSLKQLKENEDKFVGREVSIGGMITSAQHKVSAKDGREFGSFIFEDYESQYEFVLFGEDYLKFKYFLQANMFVVLKIMVSERIFKDQMGNVTMKKRYVNVTRMQLLSDVLESMANKLTIQLNVEDLNEEIFKDLAELFSKYQGEKSVLVQLDDVQSQTKLNVPARNIKVSITKELLSDIREIPNLQFKLN</sequence>
<dbReference type="STRING" id="1434700.SAMN06296427_109139"/>
<proteinExistence type="predicted"/>
<keyword evidence="6" id="KW-0239">DNA-directed DNA polymerase</keyword>
<dbReference type="GO" id="GO:0008408">
    <property type="term" value="F:3'-5' exonuclease activity"/>
    <property type="evidence" value="ECO:0007669"/>
    <property type="project" value="InterPro"/>
</dbReference>
<dbReference type="Pfam" id="PF17657">
    <property type="entry name" value="DNA_pol3_finger"/>
    <property type="match status" value="1"/>
</dbReference>
<organism evidence="10 11">
    <name type="scientific">Moheibacter sediminis</name>
    <dbReference type="NCBI Taxonomy" id="1434700"/>
    <lineage>
        <taxon>Bacteria</taxon>
        <taxon>Pseudomonadati</taxon>
        <taxon>Bacteroidota</taxon>
        <taxon>Flavobacteriia</taxon>
        <taxon>Flavobacteriales</taxon>
        <taxon>Weeksellaceae</taxon>
        <taxon>Moheibacter</taxon>
    </lineage>
</organism>
<comment type="catalytic activity">
    <reaction evidence="7">
        <text>DNA(n) + a 2'-deoxyribonucleoside 5'-triphosphate = DNA(n+1) + diphosphate</text>
        <dbReference type="Rhea" id="RHEA:22508"/>
        <dbReference type="Rhea" id="RHEA-COMP:17339"/>
        <dbReference type="Rhea" id="RHEA-COMP:17340"/>
        <dbReference type="ChEBI" id="CHEBI:33019"/>
        <dbReference type="ChEBI" id="CHEBI:61560"/>
        <dbReference type="ChEBI" id="CHEBI:173112"/>
        <dbReference type="EC" id="2.7.7.7"/>
    </reaction>
</comment>
<dbReference type="OrthoDB" id="9803237at2"/>
<keyword evidence="5" id="KW-0235">DNA replication</keyword>
<dbReference type="SMART" id="SM00479">
    <property type="entry name" value="EXOIII"/>
    <property type="match status" value="1"/>
</dbReference>
<evidence type="ECO:0000256" key="5">
    <source>
        <dbReference type="ARBA" id="ARBA00022705"/>
    </source>
</evidence>
<dbReference type="Pfam" id="PF07733">
    <property type="entry name" value="DNA_pol3_alpha"/>
    <property type="match status" value="1"/>
</dbReference>
<evidence type="ECO:0000256" key="6">
    <source>
        <dbReference type="ARBA" id="ARBA00022932"/>
    </source>
</evidence>
<keyword evidence="4" id="KW-0548">Nucleotidyltransferase</keyword>
<keyword evidence="11" id="KW-1185">Reference proteome</keyword>
<dbReference type="PANTHER" id="PTHR32294">
    <property type="entry name" value="DNA POLYMERASE III SUBUNIT ALPHA"/>
    <property type="match status" value="1"/>
</dbReference>
<dbReference type="EMBL" id="FWXS01000009">
    <property type="protein sequence ID" value="SMC82293.1"/>
    <property type="molecule type" value="Genomic_DNA"/>
</dbReference>
<dbReference type="GO" id="GO:0003676">
    <property type="term" value="F:nucleic acid binding"/>
    <property type="evidence" value="ECO:0007669"/>
    <property type="project" value="InterPro"/>
</dbReference>
<dbReference type="InterPro" id="IPR004013">
    <property type="entry name" value="PHP_dom"/>
</dbReference>
<dbReference type="SMART" id="SM00481">
    <property type="entry name" value="POLIIIAc"/>
    <property type="match status" value="1"/>
</dbReference>
<dbReference type="Pfam" id="PF14579">
    <property type="entry name" value="HHH_6"/>
    <property type="match status" value="1"/>
</dbReference>
<dbReference type="Pfam" id="PF00929">
    <property type="entry name" value="RNase_T"/>
    <property type="match status" value="1"/>
</dbReference>
<dbReference type="RefSeq" id="WP_084018200.1">
    <property type="nucleotide sequence ID" value="NZ_FWXS01000009.1"/>
</dbReference>
<evidence type="ECO:0000256" key="2">
    <source>
        <dbReference type="ARBA" id="ARBA00019114"/>
    </source>
</evidence>
<dbReference type="CDD" id="cd04485">
    <property type="entry name" value="DnaE_OBF"/>
    <property type="match status" value="1"/>
</dbReference>
<dbReference type="NCBIfam" id="NF004226">
    <property type="entry name" value="PRK05673.1"/>
    <property type="match status" value="1"/>
</dbReference>
<dbReference type="InterPro" id="IPR036397">
    <property type="entry name" value="RNaseH_sf"/>
</dbReference>